<proteinExistence type="predicted"/>
<dbReference type="SUPFAM" id="SSF48695">
    <property type="entry name" value="Multiheme cytochromes"/>
    <property type="match status" value="1"/>
</dbReference>
<name>A0A285NA19_9AQUI</name>
<dbReference type="OrthoDB" id="5427780at2"/>
<feature type="domain" description="Doubled CXXCH motif" evidence="2">
    <location>
        <begin position="193"/>
        <end position="224"/>
    </location>
</feature>
<gene>
    <name evidence="3" type="ORF">SAMN06265182_0626</name>
</gene>
<sequence length="224" mass="24285">MRHYIIWGSLLIYALSINGKGGVVGSKHDLSSSTTTQICVFCHTPHGASDIAQPLWNRNISDLTAFQMYGSPTIDSTIDPLPNAPSLACLSCHDGVSAEGDASAVNPADTHNLRNGPGPGSVPDTTSQPNCNACHNTGSGIYPRKLWRIGANLMDDHPVSISYPTPDQDPDFNIPPDPQKGWPDIKLFNGKVECPTCHDPHNGQPLFLRKPNEYSQLCFTCHKK</sequence>
<accession>A0A285NA19</accession>
<dbReference type="Pfam" id="PF09699">
    <property type="entry name" value="Paired_CXXCH_1"/>
    <property type="match status" value="1"/>
</dbReference>
<keyword evidence="4" id="KW-1185">Reference proteome</keyword>
<protein>
    <submittedName>
        <fullName evidence="3">Doubled CXXCH domain-containing protein</fullName>
    </submittedName>
</protein>
<reference evidence="4" key="1">
    <citation type="submission" date="2017-09" db="EMBL/GenBank/DDBJ databases">
        <authorList>
            <person name="Varghese N."/>
            <person name="Submissions S."/>
        </authorList>
    </citation>
    <scope>NUCLEOTIDE SEQUENCE [LARGE SCALE GENOMIC DNA]</scope>
    <source>
        <strain evidence="4">DSM 15103</strain>
    </source>
</reference>
<dbReference type="InterPro" id="IPR036280">
    <property type="entry name" value="Multihaem_cyt_sf"/>
</dbReference>
<feature type="region of interest" description="Disordered" evidence="1">
    <location>
        <begin position="100"/>
        <end position="125"/>
    </location>
</feature>
<evidence type="ECO:0000313" key="3">
    <source>
        <dbReference type="EMBL" id="SNZ06289.1"/>
    </source>
</evidence>
<evidence type="ECO:0000256" key="1">
    <source>
        <dbReference type="SAM" id="MobiDB-lite"/>
    </source>
</evidence>
<dbReference type="Proteomes" id="UP000219036">
    <property type="component" value="Unassembled WGS sequence"/>
</dbReference>
<evidence type="ECO:0000259" key="2">
    <source>
        <dbReference type="Pfam" id="PF09699"/>
    </source>
</evidence>
<organism evidence="3 4">
    <name type="scientific">Persephonella hydrogeniphila</name>
    <dbReference type="NCBI Taxonomy" id="198703"/>
    <lineage>
        <taxon>Bacteria</taxon>
        <taxon>Pseudomonadati</taxon>
        <taxon>Aquificota</taxon>
        <taxon>Aquificia</taxon>
        <taxon>Aquificales</taxon>
        <taxon>Hydrogenothermaceae</taxon>
        <taxon>Persephonella</taxon>
    </lineage>
</organism>
<dbReference type="AlphaFoldDB" id="A0A285NA19"/>
<evidence type="ECO:0000313" key="4">
    <source>
        <dbReference type="Proteomes" id="UP000219036"/>
    </source>
</evidence>
<dbReference type="Gene3D" id="1.10.1130.10">
    <property type="entry name" value="Flavocytochrome C3, Chain A"/>
    <property type="match status" value="1"/>
</dbReference>
<dbReference type="EMBL" id="OBEI01000002">
    <property type="protein sequence ID" value="SNZ06289.1"/>
    <property type="molecule type" value="Genomic_DNA"/>
</dbReference>
<dbReference type="InterPro" id="IPR010177">
    <property type="entry name" value="Paired_CXXCH_1"/>
</dbReference>